<gene>
    <name evidence="4" type="ORF">QQ020_17080</name>
</gene>
<dbReference type="EMBL" id="JAUJEB010000003">
    <property type="protein sequence ID" value="MDN5213790.1"/>
    <property type="molecule type" value="Genomic_DNA"/>
</dbReference>
<dbReference type="Pfam" id="PF00072">
    <property type="entry name" value="Response_reg"/>
    <property type="match status" value="1"/>
</dbReference>
<dbReference type="SUPFAM" id="SSF52172">
    <property type="entry name" value="CheY-like"/>
    <property type="match status" value="1"/>
</dbReference>
<dbReference type="InterPro" id="IPR011006">
    <property type="entry name" value="CheY-like_superfamily"/>
</dbReference>
<dbReference type="Pfam" id="PF04397">
    <property type="entry name" value="LytTR"/>
    <property type="match status" value="1"/>
</dbReference>
<accession>A0ABT8L7R4</accession>
<keyword evidence="5" id="KW-1185">Reference proteome</keyword>
<dbReference type="Proteomes" id="UP001172083">
    <property type="component" value="Unassembled WGS sequence"/>
</dbReference>
<reference evidence="4" key="1">
    <citation type="submission" date="2023-06" db="EMBL/GenBank/DDBJ databases">
        <title>Genomic of Agaribacillus aureum.</title>
        <authorList>
            <person name="Wang G."/>
        </authorList>
    </citation>
    <scope>NUCLEOTIDE SEQUENCE</scope>
    <source>
        <strain evidence="4">BMA12</strain>
    </source>
</reference>
<feature type="modified residue" description="4-aspartylphosphate" evidence="1">
    <location>
        <position position="55"/>
    </location>
</feature>
<evidence type="ECO:0000313" key="5">
    <source>
        <dbReference type="Proteomes" id="UP001172083"/>
    </source>
</evidence>
<dbReference type="SMART" id="SM00448">
    <property type="entry name" value="REC"/>
    <property type="match status" value="1"/>
</dbReference>
<evidence type="ECO:0000259" key="2">
    <source>
        <dbReference type="PROSITE" id="PS50110"/>
    </source>
</evidence>
<feature type="domain" description="HTH LytTR-type" evidence="3">
    <location>
        <begin position="139"/>
        <end position="233"/>
    </location>
</feature>
<feature type="domain" description="Response regulatory" evidence="2">
    <location>
        <begin position="4"/>
        <end position="115"/>
    </location>
</feature>
<dbReference type="RefSeq" id="WP_346759127.1">
    <property type="nucleotide sequence ID" value="NZ_JAUJEB010000003.1"/>
</dbReference>
<sequence>MILNCIVVDDEYPARILMKEYIGQVAHLNLLGAFSNPIEALNYLQDQAVDLIFLDIQMPELSGLAFINALETRPMVILTTAYADYALEGYTLNVIDYLLKPIKFDRFYQSVSKAKELLTLKTKPSHHQETPTSNAREHIIVKSDRKIYRILLKDIYFIQGLREYVTFHTVQGKIISLDSLKRLEDTLPQSRFMRVHKSYIINKLSVESLHGNNLVINGVDIPFSKNLREKILKMVFS</sequence>
<dbReference type="InterPro" id="IPR046947">
    <property type="entry name" value="LytR-like"/>
</dbReference>
<dbReference type="InterPro" id="IPR001789">
    <property type="entry name" value="Sig_transdc_resp-reg_receiver"/>
</dbReference>
<dbReference type="Gene3D" id="2.40.50.1020">
    <property type="entry name" value="LytTr DNA-binding domain"/>
    <property type="match status" value="1"/>
</dbReference>
<organism evidence="4 5">
    <name type="scientific">Agaribacillus aureus</name>
    <dbReference type="NCBI Taxonomy" id="3051825"/>
    <lineage>
        <taxon>Bacteria</taxon>
        <taxon>Pseudomonadati</taxon>
        <taxon>Bacteroidota</taxon>
        <taxon>Cytophagia</taxon>
        <taxon>Cytophagales</taxon>
        <taxon>Splendidivirgaceae</taxon>
        <taxon>Agaribacillus</taxon>
    </lineage>
</organism>
<comment type="caution">
    <text evidence="4">The sequence shown here is derived from an EMBL/GenBank/DDBJ whole genome shotgun (WGS) entry which is preliminary data.</text>
</comment>
<dbReference type="SMART" id="SM00850">
    <property type="entry name" value="LytTR"/>
    <property type="match status" value="1"/>
</dbReference>
<evidence type="ECO:0000313" key="4">
    <source>
        <dbReference type="EMBL" id="MDN5213790.1"/>
    </source>
</evidence>
<keyword evidence="1" id="KW-0597">Phosphoprotein</keyword>
<dbReference type="PROSITE" id="PS50930">
    <property type="entry name" value="HTH_LYTTR"/>
    <property type="match status" value="1"/>
</dbReference>
<dbReference type="Gene3D" id="3.40.50.2300">
    <property type="match status" value="1"/>
</dbReference>
<dbReference type="PROSITE" id="PS50110">
    <property type="entry name" value="RESPONSE_REGULATORY"/>
    <property type="match status" value="1"/>
</dbReference>
<proteinExistence type="predicted"/>
<protein>
    <submittedName>
        <fullName evidence="4">Response regulator transcription factor</fullName>
    </submittedName>
</protein>
<name>A0ABT8L7R4_9BACT</name>
<evidence type="ECO:0000256" key="1">
    <source>
        <dbReference type="PROSITE-ProRule" id="PRU00169"/>
    </source>
</evidence>
<evidence type="ECO:0000259" key="3">
    <source>
        <dbReference type="PROSITE" id="PS50930"/>
    </source>
</evidence>
<dbReference type="PANTHER" id="PTHR37299">
    <property type="entry name" value="TRANSCRIPTIONAL REGULATOR-RELATED"/>
    <property type="match status" value="1"/>
</dbReference>
<dbReference type="PANTHER" id="PTHR37299:SF1">
    <property type="entry name" value="STAGE 0 SPORULATION PROTEIN A HOMOLOG"/>
    <property type="match status" value="1"/>
</dbReference>
<dbReference type="InterPro" id="IPR007492">
    <property type="entry name" value="LytTR_DNA-bd_dom"/>
</dbReference>